<evidence type="ECO:0000259" key="7">
    <source>
        <dbReference type="PROSITE" id="PS50261"/>
    </source>
</evidence>
<organism evidence="8 9">
    <name type="scientific">Crassostrea virginica</name>
    <name type="common">Eastern oyster</name>
    <dbReference type="NCBI Taxonomy" id="6565"/>
    <lineage>
        <taxon>Eukaryota</taxon>
        <taxon>Metazoa</taxon>
        <taxon>Spiralia</taxon>
        <taxon>Lophotrochozoa</taxon>
        <taxon>Mollusca</taxon>
        <taxon>Bivalvia</taxon>
        <taxon>Autobranchia</taxon>
        <taxon>Pteriomorphia</taxon>
        <taxon>Ostreida</taxon>
        <taxon>Ostreoidea</taxon>
        <taxon>Ostreidae</taxon>
        <taxon>Crassostrea</taxon>
    </lineage>
</organism>
<feature type="signal peptide" evidence="6">
    <location>
        <begin position="1"/>
        <end position="19"/>
    </location>
</feature>
<feature type="transmembrane region" description="Helical" evidence="5">
    <location>
        <begin position="528"/>
        <end position="551"/>
    </location>
</feature>
<gene>
    <name evidence="9" type="primary">LOC111118246</name>
</gene>
<evidence type="ECO:0000313" key="9">
    <source>
        <dbReference type="RefSeq" id="XP_022313307.1"/>
    </source>
</evidence>
<evidence type="ECO:0000313" key="8">
    <source>
        <dbReference type="Proteomes" id="UP000694844"/>
    </source>
</evidence>
<dbReference type="PANTHER" id="PTHR45902">
    <property type="entry name" value="LATROPHILIN RECEPTOR-LIKE PROTEIN A"/>
    <property type="match status" value="1"/>
</dbReference>
<dbReference type="PROSITE" id="PS50261">
    <property type="entry name" value="G_PROTEIN_RECEP_F2_4"/>
    <property type="match status" value="1"/>
</dbReference>
<feature type="transmembrane region" description="Helical" evidence="5">
    <location>
        <begin position="451"/>
        <end position="472"/>
    </location>
</feature>
<sequence length="711" mass="80892">MKADTLVSVLLCCLPCVTCMVSWDRFPTSFQTAGQEYCLETYQCEGESPTPENCRCDSDCPVYGDCCPEAVATNQTKERDVLSNISCDYRPDIDSENFVYTIKSCPHEADSNLKNKCENQNRTDVVDKIPASGQNSGFLYRNMYCAQCNLENYIMWNPGIECKWRFSFPDNFSVSSLLNDDFCHVTFSPPMKNLTQRTCFPITSVTECSNQTLMTSCKNGPYAPVFGEKIVFRNTDCARCQNFPESNLTCSMKSSRLIPFITKRKVYNYSYRVLFDLTLHTKVSESRYRSSLVSDSSDPLPSLCDKDHLLDPFTDQCHEIVCIPPFVYENGKCLPRARITIDPNITSLPCTSRLFRQSEFKIINSSTIILLFLNRTTREFTLRENGTAAYVCINELQTDDSILYTKLTANFSSEEGLLSFVGGLLSITCLFVCLCVYLCSPKLHNVPGKNLMCLMASLFFAQLLFLVAPIIYEMKQQRLCEILSIFTHFAFLAAFFWMNVMSFDIFFTFSKGFINSGDRGSSSRRFRFYSLYAWSAALVIVGAACLTDYASDFTYRPLYGVRFCWISNGKGLLLFFLVPIAILLISNIAFFVKSARSIHTSSKKTSRVLRRKDTCKLFIYIKLSIVMGLTWCFGFAATVTNIDVMWYLFISFNTLQGFFIAVFFVCTKKVFRIVRDGATSVYSSTRSFNLTKSASSRSDVEENKRHMTKIT</sequence>
<dbReference type="InterPro" id="IPR000832">
    <property type="entry name" value="GPCR_2_secretin-like"/>
</dbReference>
<keyword evidence="8" id="KW-1185">Reference proteome</keyword>
<dbReference type="GO" id="GO:0016020">
    <property type="term" value="C:membrane"/>
    <property type="evidence" value="ECO:0007669"/>
    <property type="project" value="UniProtKB-SubCell"/>
</dbReference>
<reference evidence="9" key="1">
    <citation type="submission" date="2025-08" db="UniProtKB">
        <authorList>
            <consortium name="RefSeq"/>
        </authorList>
    </citation>
    <scope>IDENTIFICATION</scope>
    <source>
        <tissue evidence="9">Whole sample</tissue>
    </source>
</reference>
<dbReference type="CDD" id="cd15039">
    <property type="entry name" value="7tmB3_Methuselah-like"/>
    <property type="match status" value="1"/>
</dbReference>
<evidence type="ECO:0000256" key="2">
    <source>
        <dbReference type="ARBA" id="ARBA00022692"/>
    </source>
</evidence>
<dbReference type="GO" id="GO:0004930">
    <property type="term" value="F:G protein-coupled receptor activity"/>
    <property type="evidence" value="ECO:0007669"/>
    <property type="project" value="InterPro"/>
</dbReference>
<dbReference type="GO" id="GO:0007166">
    <property type="term" value="P:cell surface receptor signaling pathway"/>
    <property type="evidence" value="ECO:0007669"/>
    <property type="project" value="InterPro"/>
</dbReference>
<feature type="domain" description="G-protein coupled receptors family 2 profile 2" evidence="7">
    <location>
        <begin position="415"/>
        <end position="668"/>
    </location>
</feature>
<dbReference type="PANTHER" id="PTHR45902:SF3">
    <property type="entry name" value="G-PROTEIN COUPLED RECEPTORS FAMILY 2 PROFILE 2 DOMAIN-CONTAINING PROTEIN"/>
    <property type="match status" value="1"/>
</dbReference>
<evidence type="ECO:0000256" key="1">
    <source>
        <dbReference type="ARBA" id="ARBA00004141"/>
    </source>
</evidence>
<dbReference type="OrthoDB" id="6134459at2759"/>
<evidence type="ECO:0000256" key="6">
    <source>
        <dbReference type="SAM" id="SignalP"/>
    </source>
</evidence>
<feature type="transmembrane region" description="Helical" evidence="5">
    <location>
        <begin position="617"/>
        <end position="638"/>
    </location>
</feature>
<feature type="chain" id="PRO_5034294115" evidence="6">
    <location>
        <begin position="20"/>
        <end position="711"/>
    </location>
</feature>
<protein>
    <submittedName>
        <fullName evidence="9">Uncharacterized protein LOC111118246</fullName>
    </submittedName>
</protein>
<keyword evidence="3 5" id="KW-1133">Transmembrane helix</keyword>
<dbReference type="GeneID" id="111118246"/>
<feature type="transmembrane region" description="Helical" evidence="5">
    <location>
        <begin position="417"/>
        <end position="439"/>
    </location>
</feature>
<dbReference type="Pfam" id="PF00002">
    <property type="entry name" value="7tm_2"/>
    <property type="match status" value="1"/>
</dbReference>
<dbReference type="InterPro" id="IPR017981">
    <property type="entry name" value="GPCR_2-like_7TM"/>
</dbReference>
<keyword evidence="6" id="KW-0732">Signal</keyword>
<comment type="subcellular location">
    <subcellularLocation>
        <location evidence="1">Membrane</location>
        <topology evidence="1">Multi-pass membrane protein</topology>
    </subcellularLocation>
</comment>
<evidence type="ECO:0000256" key="4">
    <source>
        <dbReference type="ARBA" id="ARBA00023136"/>
    </source>
</evidence>
<dbReference type="KEGG" id="cvn:111118246"/>
<keyword evidence="2 5" id="KW-0812">Transmembrane</keyword>
<keyword evidence="4 5" id="KW-0472">Membrane</keyword>
<feature type="transmembrane region" description="Helical" evidence="5">
    <location>
        <begin position="484"/>
        <end position="507"/>
    </location>
</feature>
<accession>A0A8B8CC16</accession>
<feature type="transmembrane region" description="Helical" evidence="5">
    <location>
        <begin position="644"/>
        <end position="666"/>
    </location>
</feature>
<dbReference type="InterPro" id="IPR053231">
    <property type="entry name" value="GPCR_LN-TM7"/>
</dbReference>
<dbReference type="AlphaFoldDB" id="A0A8B8CC16"/>
<proteinExistence type="predicted"/>
<dbReference type="RefSeq" id="XP_022313307.1">
    <property type="nucleotide sequence ID" value="XM_022457599.1"/>
</dbReference>
<evidence type="ECO:0000256" key="5">
    <source>
        <dbReference type="SAM" id="Phobius"/>
    </source>
</evidence>
<dbReference type="Gene3D" id="1.20.1070.10">
    <property type="entry name" value="Rhodopsin 7-helix transmembrane proteins"/>
    <property type="match status" value="1"/>
</dbReference>
<evidence type="ECO:0000256" key="3">
    <source>
        <dbReference type="ARBA" id="ARBA00022989"/>
    </source>
</evidence>
<dbReference type="Proteomes" id="UP000694844">
    <property type="component" value="Chromosome 2"/>
</dbReference>
<feature type="transmembrane region" description="Helical" evidence="5">
    <location>
        <begin position="571"/>
        <end position="592"/>
    </location>
</feature>
<name>A0A8B8CC16_CRAVI</name>